<feature type="transmembrane region" description="Helical" evidence="1">
    <location>
        <begin position="90"/>
        <end position="115"/>
    </location>
</feature>
<feature type="transmembrane region" description="Helical" evidence="1">
    <location>
        <begin position="269"/>
        <end position="291"/>
    </location>
</feature>
<dbReference type="InterPro" id="IPR052155">
    <property type="entry name" value="Biofilm_reg_signaling"/>
</dbReference>
<protein>
    <submittedName>
        <fullName evidence="6">EAL domain-containing protein</fullName>
    </submittedName>
</protein>
<dbReference type="Gene3D" id="3.30.450.20">
    <property type="entry name" value="PAS domain"/>
    <property type="match status" value="1"/>
</dbReference>
<dbReference type="SUPFAM" id="SSF55781">
    <property type="entry name" value="GAF domain-like"/>
    <property type="match status" value="1"/>
</dbReference>
<dbReference type="InterPro" id="IPR029016">
    <property type="entry name" value="GAF-like_dom_sf"/>
</dbReference>
<proteinExistence type="predicted"/>
<dbReference type="SUPFAM" id="SSF55785">
    <property type="entry name" value="PYP-like sensor domain (PAS domain)"/>
    <property type="match status" value="1"/>
</dbReference>
<name>A0ABY8LIH7_9GAMM</name>
<dbReference type="SMART" id="SM00091">
    <property type="entry name" value="PAS"/>
    <property type="match status" value="1"/>
</dbReference>
<dbReference type="InterPro" id="IPR001633">
    <property type="entry name" value="EAL_dom"/>
</dbReference>
<keyword evidence="1" id="KW-1133">Transmembrane helix</keyword>
<dbReference type="PROSITE" id="PS50887">
    <property type="entry name" value="GGDEF"/>
    <property type="match status" value="1"/>
</dbReference>
<dbReference type="InterPro" id="IPR043128">
    <property type="entry name" value="Rev_trsase/Diguanyl_cyclase"/>
</dbReference>
<keyword evidence="7" id="KW-1185">Reference proteome</keyword>
<dbReference type="Gene3D" id="3.30.70.270">
    <property type="match status" value="1"/>
</dbReference>
<dbReference type="RefSeq" id="WP_280104062.1">
    <property type="nucleotide sequence ID" value="NZ_CP122961.1"/>
</dbReference>
<dbReference type="InterPro" id="IPR000700">
    <property type="entry name" value="PAS-assoc_C"/>
</dbReference>
<sequence>MPSQEGSTSNIDAKELYHQIYRTTTGYIGWTVIAISTLVLLSWAFDIEAGKHILPHFDSMKVNTALCFLASGIILRLASQPVITRAKHSVVALLAAFILMVSGLTLLEYALNWAIGIDNVFIMDKATPAENWPGRMSVGTAICFCLIGIGWLTTIVPVRYSSLMLQIVALITIAISGSALVGYLFGVQKFRLSVFSTMALHTSILFALCSVGMLLARPGKGLMSSAASAYIGGRSLRRLLPYIVLTPLLTSWLSMQGVAAGYYTDAFGFALSSMSSIMVLVLVGWLGAAALNYEEERFRSTLDSAPVATLMVDENGIIQMANQLARSLFRYQAHQLVGQPIETLIPKRLHQNYSGFRRQYINDPKQRMKVAGSDLFALRQDGTEFPAEISLNPVKTAEARFLMAAVVDITERIQAEQKILRLNRTHKVLSGINTLIVRAQSRDVLCEEATRITVKEGELFAAMVVEYDHEAGRCKVLHVHAAHKAIETRQFSEFETDTIRECLKKHCAVVHNDLRAQPHDAQLTDLIELDIQAMAALPLTLPQESKKSAFVLFRHEPFAFDQTEMTLLQEVAGDISFAMTTLEKSQRLEYLTHFDNVTDLPNRLLLTDRLLQAMHQVDKLQDVLSILYVDIDRFKQVNESLGLSGGDEVLRQVAHRIRACISKADTISRWGGDEFIVLLPGQSAAEVTAIANCITDELQSVITLDNGQELFISCSMGIAEYPHSGRDMDVLINGARSAMAAIKAHGGNNYQHFVPGSKDAHRDGLALETSLRHALAQDQFQLFYQPQIDITSRKVIGLEALIRWKHPTQGMIAPDSFIPLAEKTGLIIPIGEWVLREACRQAVATPGLKMAVNLSARQFHQDNLVAVIQQILIETGMSPADLELEITESALIYNVESAITTMEELIGLGVSISLDDFGTGYSSLSYLKRFPIDTLKIDKSFISEVATNPGSEIIVNTIIAMAHRLKLKVIAEGVETEEQLAMLHERGCDQAQGYLFSRPLPYQEAINAVRR</sequence>
<dbReference type="PANTHER" id="PTHR44757">
    <property type="entry name" value="DIGUANYLATE CYCLASE DGCP"/>
    <property type="match status" value="1"/>
</dbReference>
<dbReference type="SMART" id="SM00052">
    <property type="entry name" value="EAL"/>
    <property type="match status" value="1"/>
</dbReference>
<dbReference type="Gene3D" id="3.30.450.40">
    <property type="match status" value="1"/>
</dbReference>
<dbReference type="PROSITE" id="PS50883">
    <property type="entry name" value="EAL"/>
    <property type="match status" value="1"/>
</dbReference>
<accession>A0ABY8LIH7</accession>
<feature type="transmembrane region" description="Helical" evidence="1">
    <location>
        <begin position="27"/>
        <end position="45"/>
    </location>
</feature>
<evidence type="ECO:0000259" key="4">
    <source>
        <dbReference type="PROSITE" id="PS50883"/>
    </source>
</evidence>
<gene>
    <name evidence="6" type="ORF">QEN58_13020</name>
</gene>
<dbReference type="Pfam" id="PF13185">
    <property type="entry name" value="GAF_2"/>
    <property type="match status" value="1"/>
</dbReference>
<feature type="domain" description="PAS" evidence="2">
    <location>
        <begin position="294"/>
        <end position="347"/>
    </location>
</feature>
<feature type="transmembrane region" description="Helical" evidence="1">
    <location>
        <begin position="239"/>
        <end position="263"/>
    </location>
</feature>
<dbReference type="EMBL" id="CP122961">
    <property type="protein sequence ID" value="WGI24255.1"/>
    <property type="molecule type" value="Genomic_DNA"/>
</dbReference>
<dbReference type="PANTHER" id="PTHR44757:SF2">
    <property type="entry name" value="BIOFILM ARCHITECTURE MAINTENANCE PROTEIN MBAA"/>
    <property type="match status" value="1"/>
</dbReference>
<dbReference type="NCBIfam" id="TIGR00229">
    <property type="entry name" value="sensory_box"/>
    <property type="match status" value="1"/>
</dbReference>
<dbReference type="InterPro" id="IPR029787">
    <property type="entry name" value="Nucleotide_cyclase"/>
</dbReference>
<dbReference type="Gene3D" id="3.20.20.450">
    <property type="entry name" value="EAL domain"/>
    <property type="match status" value="1"/>
</dbReference>
<dbReference type="InterPro" id="IPR000160">
    <property type="entry name" value="GGDEF_dom"/>
</dbReference>
<dbReference type="InterPro" id="IPR003018">
    <property type="entry name" value="GAF"/>
</dbReference>
<dbReference type="PROSITE" id="PS50113">
    <property type="entry name" value="PAC"/>
    <property type="match status" value="1"/>
</dbReference>
<dbReference type="SUPFAM" id="SSF55073">
    <property type="entry name" value="Nucleotide cyclase"/>
    <property type="match status" value="1"/>
</dbReference>
<dbReference type="Pfam" id="PF00990">
    <property type="entry name" value="GGDEF"/>
    <property type="match status" value="1"/>
</dbReference>
<feature type="transmembrane region" description="Helical" evidence="1">
    <location>
        <begin position="60"/>
        <end position="78"/>
    </location>
</feature>
<evidence type="ECO:0000259" key="3">
    <source>
        <dbReference type="PROSITE" id="PS50113"/>
    </source>
</evidence>
<dbReference type="PROSITE" id="PS50112">
    <property type="entry name" value="PAS"/>
    <property type="match status" value="1"/>
</dbReference>
<dbReference type="CDD" id="cd01948">
    <property type="entry name" value="EAL"/>
    <property type="match status" value="1"/>
</dbReference>
<dbReference type="InterPro" id="IPR035919">
    <property type="entry name" value="EAL_sf"/>
</dbReference>
<dbReference type="CDD" id="cd00130">
    <property type="entry name" value="PAS"/>
    <property type="match status" value="1"/>
</dbReference>
<feature type="transmembrane region" description="Helical" evidence="1">
    <location>
        <begin position="135"/>
        <end position="156"/>
    </location>
</feature>
<feature type="domain" description="PAC" evidence="3">
    <location>
        <begin position="371"/>
        <end position="421"/>
    </location>
</feature>
<keyword evidence="1" id="KW-0812">Transmembrane</keyword>
<dbReference type="InterPro" id="IPR035965">
    <property type="entry name" value="PAS-like_dom_sf"/>
</dbReference>
<dbReference type="Pfam" id="PF00563">
    <property type="entry name" value="EAL"/>
    <property type="match status" value="1"/>
</dbReference>
<keyword evidence="1" id="KW-0472">Membrane</keyword>
<dbReference type="SMART" id="SM00267">
    <property type="entry name" value="GGDEF"/>
    <property type="match status" value="1"/>
</dbReference>
<feature type="domain" description="EAL" evidence="4">
    <location>
        <begin position="764"/>
        <end position="1011"/>
    </location>
</feature>
<evidence type="ECO:0000313" key="7">
    <source>
        <dbReference type="Proteomes" id="UP001179830"/>
    </source>
</evidence>
<feature type="transmembrane region" description="Helical" evidence="1">
    <location>
        <begin position="163"/>
        <end position="186"/>
    </location>
</feature>
<dbReference type="InterPro" id="IPR000014">
    <property type="entry name" value="PAS"/>
</dbReference>
<dbReference type="CDD" id="cd01949">
    <property type="entry name" value="GGDEF"/>
    <property type="match status" value="1"/>
</dbReference>
<evidence type="ECO:0000256" key="1">
    <source>
        <dbReference type="SAM" id="Phobius"/>
    </source>
</evidence>
<reference evidence="6" key="1">
    <citation type="submission" date="2023-04" db="EMBL/GenBank/DDBJ databases">
        <title>Complete genome sequence of Halomonas alkaliantarctica MSP3 isolated from marine sediment, Jeju Island.</title>
        <authorList>
            <person name="Park S.-J."/>
        </authorList>
    </citation>
    <scope>NUCLEOTIDE SEQUENCE</scope>
    <source>
        <strain evidence="6">MSP3</strain>
    </source>
</reference>
<evidence type="ECO:0000313" key="6">
    <source>
        <dbReference type="EMBL" id="WGI24255.1"/>
    </source>
</evidence>
<feature type="domain" description="GGDEF" evidence="5">
    <location>
        <begin position="622"/>
        <end position="755"/>
    </location>
</feature>
<evidence type="ECO:0000259" key="5">
    <source>
        <dbReference type="PROSITE" id="PS50887"/>
    </source>
</evidence>
<dbReference type="Pfam" id="PF00989">
    <property type="entry name" value="PAS"/>
    <property type="match status" value="1"/>
</dbReference>
<organism evidence="6 7">
    <name type="scientific">Halomonas alkaliantarctica</name>
    <dbReference type="NCBI Taxonomy" id="232346"/>
    <lineage>
        <taxon>Bacteria</taxon>
        <taxon>Pseudomonadati</taxon>
        <taxon>Pseudomonadota</taxon>
        <taxon>Gammaproteobacteria</taxon>
        <taxon>Oceanospirillales</taxon>
        <taxon>Halomonadaceae</taxon>
        <taxon>Halomonas</taxon>
    </lineage>
</organism>
<dbReference type="NCBIfam" id="TIGR00254">
    <property type="entry name" value="GGDEF"/>
    <property type="match status" value="1"/>
</dbReference>
<evidence type="ECO:0000259" key="2">
    <source>
        <dbReference type="PROSITE" id="PS50112"/>
    </source>
</evidence>
<dbReference type="Proteomes" id="UP001179830">
    <property type="component" value="Chromosome"/>
</dbReference>
<feature type="transmembrane region" description="Helical" evidence="1">
    <location>
        <begin position="198"/>
        <end position="218"/>
    </location>
</feature>
<dbReference type="InterPro" id="IPR013767">
    <property type="entry name" value="PAS_fold"/>
</dbReference>
<dbReference type="SUPFAM" id="SSF141868">
    <property type="entry name" value="EAL domain-like"/>
    <property type="match status" value="1"/>
</dbReference>